<evidence type="ECO:0000256" key="5">
    <source>
        <dbReference type="SAM" id="SignalP"/>
    </source>
</evidence>
<dbReference type="PANTHER" id="PTHR42693">
    <property type="entry name" value="ARYLSULFATASE FAMILY MEMBER"/>
    <property type="match status" value="1"/>
</dbReference>
<evidence type="ECO:0000256" key="4">
    <source>
        <dbReference type="ARBA" id="ARBA00022837"/>
    </source>
</evidence>
<keyword evidence="3 7" id="KW-0378">Hydrolase</keyword>
<dbReference type="Gene3D" id="3.30.1120.10">
    <property type="match status" value="1"/>
</dbReference>
<dbReference type="InterPro" id="IPR050738">
    <property type="entry name" value="Sulfatase"/>
</dbReference>
<dbReference type="SUPFAM" id="SSF53649">
    <property type="entry name" value="Alkaline phosphatase-like"/>
    <property type="match status" value="1"/>
</dbReference>
<dbReference type="RefSeq" id="WP_251259884.1">
    <property type="nucleotide sequence ID" value="NZ_JAMQGP010000001.1"/>
</dbReference>
<protein>
    <submittedName>
        <fullName evidence="7">Sulfatase-like hydrolase/transferase</fullName>
    </submittedName>
</protein>
<comment type="caution">
    <text evidence="7">The sequence shown here is derived from an EMBL/GenBank/DDBJ whole genome shotgun (WGS) entry which is preliminary data.</text>
</comment>
<dbReference type="GO" id="GO:0046872">
    <property type="term" value="F:metal ion binding"/>
    <property type="evidence" value="ECO:0007669"/>
    <property type="project" value="UniProtKB-KW"/>
</dbReference>
<accession>A0AA42B698</accession>
<dbReference type="InterPro" id="IPR024607">
    <property type="entry name" value="Sulfatase_CS"/>
</dbReference>
<dbReference type="EMBL" id="JAMQGP010000001">
    <property type="protein sequence ID" value="MCM2678520.1"/>
    <property type="molecule type" value="Genomic_DNA"/>
</dbReference>
<dbReference type="InterPro" id="IPR017850">
    <property type="entry name" value="Alkaline_phosphatase_core_sf"/>
</dbReference>
<gene>
    <name evidence="7" type="ORF">NAF29_02395</name>
</gene>
<evidence type="ECO:0000256" key="1">
    <source>
        <dbReference type="ARBA" id="ARBA00008779"/>
    </source>
</evidence>
<evidence type="ECO:0000256" key="2">
    <source>
        <dbReference type="ARBA" id="ARBA00022723"/>
    </source>
</evidence>
<reference evidence="7 8" key="1">
    <citation type="journal article" date="2013" name="Antonie Van Leeuwenhoek">
        <title>Echinimonas agarilytica gen. nov., sp. nov., a new gammaproteobacterium isolated from the sea urchin Strongylocentrotus intermedius.</title>
        <authorList>
            <person name="Nedashkovskaya O.I."/>
            <person name="Stenkova A.M."/>
            <person name="Zhukova N.V."/>
            <person name="Van Trappen S."/>
            <person name="Lee J.S."/>
            <person name="Kim S.B."/>
        </authorList>
    </citation>
    <scope>NUCLEOTIDE SEQUENCE [LARGE SCALE GENOMIC DNA]</scope>
    <source>
        <strain evidence="7 8">KMM 6351</strain>
    </source>
</reference>
<dbReference type="Proteomes" id="UP001165393">
    <property type="component" value="Unassembled WGS sequence"/>
</dbReference>
<dbReference type="AlphaFoldDB" id="A0AA42B698"/>
<evidence type="ECO:0000256" key="3">
    <source>
        <dbReference type="ARBA" id="ARBA00022801"/>
    </source>
</evidence>
<comment type="similarity">
    <text evidence="1">Belongs to the sulfatase family.</text>
</comment>
<feature type="signal peptide" evidence="5">
    <location>
        <begin position="1"/>
        <end position="24"/>
    </location>
</feature>
<organism evidence="7 8">
    <name type="scientific">Echinimonas agarilytica</name>
    <dbReference type="NCBI Taxonomy" id="1215918"/>
    <lineage>
        <taxon>Bacteria</taxon>
        <taxon>Pseudomonadati</taxon>
        <taxon>Pseudomonadota</taxon>
        <taxon>Gammaproteobacteria</taxon>
        <taxon>Alteromonadales</taxon>
        <taxon>Echinimonadaceae</taxon>
        <taxon>Echinimonas</taxon>
    </lineage>
</organism>
<dbReference type="Pfam" id="PF00884">
    <property type="entry name" value="Sulfatase"/>
    <property type="match status" value="1"/>
</dbReference>
<evidence type="ECO:0000313" key="8">
    <source>
        <dbReference type="Proteomes" id="UP001165393"/>
    </source>
</evidence>
<keyword evidence="8" id="KW-1185">Reference proteome</keyword>
<keyword evidence="4" id="KW-0106">Calcium</keyword>
<keyword evidence="5" id="KW-0732">Signal</keyword>
<dbReference type="InterPro" id="IPR000917">
    <property type="entry name" value="Sulfatase_N"/>
</dbReference>
<dbReference type="PANTHER" id="PTHR42693:SF53">
    <property type="entry name" value="ENDO-4-O-SULFATASE"/>
    <property type="match status" value="1"/>
</dbReference>
<evidence type="ECO:0000313" key="7">
    <source>
        <dbReference type="EMBL" id="MCM2678520.1"/>
    </source>
</evidence>
<dbReference type="Gene3D" id="3.40.720.10">
    <property type="entry name" value="Alkaline Phosphatase, subunit A"/>
    <property type="match status" value="1"/>
</dbReference>
<evidence type="ECO:0000259" key="6">
    <source>
        <dbReference type="Pfam" id="PF00884"/>
    </source>
</evidence>
<sequence length="483" mass="55094">MNKKMFKKLGALCLMSASAFSVTAAERPNILWILVDDMGYGDVGFNGSTDIRTPNLDTLAQQGMTFDAAYNVHPFCGPSRAGLMTGRYPHMFGSQFNLPTSDISGGLGIDSNETFISKTLQNSGYYTGVVGKWHLGETAEFHPHQRGFDEFYGFLNGGHSYFPEKFKPQYEKQREQGLNLAIFPYLKPLEHNGKEVDEKEYITDGLSREAVNFIEKAADKKDQPFFLYLAYNAPHSPMEAKQEDMDQFPDIQDEKRKIYAGMVYAIDRGVKRIVESLKATDQFDNTLIVFWSDNGGRPPLGASNHPLRGRKGSALEGGTRTPMLFHWPEKIKGGQHFKHPVSTLDFYPTFAGLAGAEVPKDKKLDGVDIWPSLKSNTTPRKGKMLYVMRHRYGFSEVSARRDNWKAVNIEGKRWELYDIEKDIGETTDLSAKYPNVLREMVAEMEIWSWQHTQPEWFHIHAEGVQWREKSMPRFHETFTLKNQ</sequence>
<proteinExistence type="inferred from homology"/>
<feature type="chain" id="PRO_5041411527" evidence="5">
    <location>
        <begin position="25"/>
        <end position="483"/>
    </location>
</feature>
<dbReference type="GO" id="GO:0004065">
    <property type="term" value="F:arylsulfatase activity"/>
    <property type="evidence" value="ECO:0007669"/>
    <property type="project" value="TreeGrafter"/>
</dbReference>
<feature type="domain" description="Sulfatase N-terminal" evidence="6">
    <location>
        <begin position="28"/>
        <end position="356"/>
    </location>
</feature>
<dbReference type="PROSITE" id="PS00149">
    <property type="entry name" value="SULFATASE_2"/>
    <property type="match status" value="1"/>
</dbReference>
<keyword evidence="2" id="KW-0479">Metal-binding</keyword>
<name>A0AA42B698_9GAMM</name>